<evidence type="ECO:0000259" key="4">
    <source>
        <dbReference type="Pfam" id="PF01336"/>
    </source>
</evidence>
<evidence type="ECO:0000313" key="6">
    <source>
        <dbReference type="Proteomes" id="UP000034350"/>
    </source>
</evidence>
<gene>
    <name evidence="5" type="ORF">AAJ76_3000147223</name>
</gene>
<accession>A0A0F9WGQ1</accession>
<dbReference type="OrthoDB" id="25571at2759"/>
<dbReference type="Pfam" id="PF01336">
    <property type="entry name" value="tRNA_anti-codon"/>
    <property type="match status" value="1"/>
</dbReference>
<dbReference type="Proteomes" id="UP000034350">
    <property type="component" value="Unassembled WGS sequence"/>
</dbReference>
<dbReference type="GO" id="GO:0035861">
    <property type="term" value="C:site of double-strand break"/>
    <property type="evidence" value="ECO:0007669"/>
    <property type="project" value="TreeGrafter"/>
</dbReference>
<sequence length="218" mass="25056">MSDLGYNPSSPKKEYTGIKTIRSLTIKQVLSAEHEDGSTVIYVDNKELSTLKIIGWVYSVKSTNSGKTFIVEDGTGEIECMLWANRAYEEYMASFIEDGILVRIVGTLKEFLGKKNITVSNIYVVEDYNELLYHMITAVKDHLSKKEILNKEDMHKIHRDILECIRNNQDDDTGLDIKIIIKCLQNEYSERMIRESLEYLVDNCHLVITNDDGYKTVN</sequence>
<dbReference type="GO" id="GO:0006260">
    <property type="term" value="P:DNA replication"/>
    <property type="evidence" value="ECO:0007669"/>
    <property type="project" value="TreeGrafter"/>
</dbReference>
<proteinExistence type="predicted"/>
<dbReference type="GO" id="GO:0003697">
    <property type="term" value="F:single-stranded DNA binding"/>
    <property type="evidence" value="ECO:0007669"/>
    <property type="project" value="TreeGrafter"/>
</dbReference>
<evidence type="ECO:0000256" key="3">
    <source>
        <dbReference type="ARBA" id="ARBA00023242"/>
    </source>
</evidence>
<dbReference type="PANTHER" id="PTHR13989">
    <property type="entry name" value="REPLICATION PROTEIN A-RELATED"/>
    <property type="match status" value="1"/>
</dbReference>
<dbReference type="GO" id="GO:0000781">
    <property type="term" value="C:chromosome, telomeric region"/>
    <property type="evidence" value="ECO:0007669"/>
    <property type="project" value="TreeGrafter"/>
</dbReference>
<organism evidence="5 6">
    <name type="scientific">Vairimorpha ceranae</name>
    <dbReference type="NCBI Taxonomy" id="40302"/>
    <lineage>
        <taxon>Eukaryota</taxon>
        <taxon>Fungi</taxon>
        <taxon>Fungi incertae sedis</taxon>
        <taxon>Microsporidia</taxon>
        <taxon>Nosematidae</taxon>
        <taxon>Vairimorpha</taxon>
    </lineage>
</organism>
<dbReference type="RefSeq" id="XP_024332218.1">
    <property type="nucleotide sequence ID" value="XM_024475056.1"/>
</dbReference>
<keyword evidence="2" id="KW-0238">DNA-binding</keyword>
<protein>
    <submittedName>
        <fullName evidence="5">Replication factor a protein 2</fullName>
    </submittedName>
</protein>
<comment type="subcellular location">
    <subcellularLocation>
        <location evidence="1">Nucleus</location>
    </subcellularLocation>
</comment>
<evidence type="ECO:0000313" key="5">
    <source>
        <dbReference type="EMBL" id="KKO76476.1"/>
    </source>
</evidence>
<dbReference type="InterPro" id="IPR004365">
    <property type="entry name" value="NA-bd_OB_tRNA"/>
</dbReference>
<dbReference type="SUPFAM" id="SSF50249">
    <property type="entry name" value="Nucleic acid-binding proteins"/>
    <property type="match status" value="1"/>
</dbReference>
<comment type="caution">
    <text evidence="5">The sequence shown here is derived from an EMBL/GenBank/DDBJ whole genome shotgun (WGS) entry which is preliminary data.</text>
</comment>
<feature type="domain" description="OB" evidence="4">
    <location>
        <begin position="52"/>
        <end position="124"/>
    </location>
</feature>
<dbReference type="GO" id="GO:0000724">
    <property type="term" value="P:double-strand break repair via homologous recombination"/>
    <property type="evidence" value="ECO:0007669"/>
    <property type="project" value="TreeGrafter"/>
</dbReference>
<dbReference type="AlphaFoldDB" id="A0A0F9WGQ1"/>
<reference evidence="5 6" key="1">
    <citation type="journal article" date="2015" name="Environ. Microbiol.">
        <title>Genome analyses suggest the presence of polyploidy and recent human-driven expansions in eight global populations of the honeybee pathogen Nosema ceranae.</title>
        <authorList>
            <person name="Pelin A."/>
            <person name="Selman M."/>
            <person name="Aris-Brosou S."/>
            <person name="Farinelli L."/>
            <person name="Corradi N."/>
        </authorList>
    </citation>
    <scope>NUCLEOTIDE SEQUENCE [LARGE SCALE GENOMIC DNA]</scope>
    <source>
        <strain evidence="5 6">PA08 1199</strain>
    </source>
</reference>
<name>A0A0F9WGQ1_9MICR</name>
<dbReference type="GO" id="GO:0005662">
    <property type="term" value="C:DNA replication factor A complex"/>
    <property type="evidence" value="ECO:0007669"/>
    <property type="project" value="TreeGrafter"/>
</dbReference>
<dbReference type="EMBL" id="JPQZ01000003">
    <property type="protein sequence ID" value="KKO76476.1"/>
    <property type="molecule type" value="Genomic_DNA"/>
</dbReference>
<dbReference type="InterPro" id="IPR040260">
    <property type="entry name" value="RFA2-like"/>
</dbReference>
<dbReference type="VEuPathDB" id="MicrosporidiaDB:G9O61_00g016150"/>
<keyword evidence="3" id="KW-0539">Nucleus</keyword>
<dbReference type="GeneID" id="36319987"/>
<dbReference type="Gene3D" id="1.10.10.10">
    <property type="entry name" value="Winged helix-like DNA-binding domain superfamily/Winged helix DNA-binding domain"/>
    <property type="match status" value="1"/>
</dbReference>
<evidence type="ECO:0000256" key="1">
    <source>
        <dbReference type="ARBA" id="ARBA00004123"/>
    </source>
</evidence>
<dbReference type="InterPro" id="IPR012340">
    <property type="entry name" value="NA-bd_OB-fold"/>
</dbReference>
<dbReference type="VEuPathDB" id="MicrosporidiaDB:AAJ76_3000147223"/>
<evidence type="ECO:0000256" key="2">
    <source>
        <dbReference type="ARBA" id="ARBA00023125"/>
    </source>
</evidence>
<dbReference type="VEuPathDB" id="MicrosporidiaDB:NCER_100966"/>
<dbReference type="InterPro" id="IPR036388">
    <property type="entry name" value="WH-like_DNA-bd_sf"/>
</dbReference>
<dbReference type="Gene3D" id="2.40.50.140">
    <property type="entry name" value="Nucleic acid-binding proteins"/>
    <property type="match status" value="1"/>
</dbReference>
<dbReference type="PANTHER" id="PTHR13989:SF16">
    <property type="entry name" value="REPLICATION PROTEIN A2"/>
    <property type="match status" value="1"/>
</dbReference>
<keyword evidence="6" id="KW-1185">Reference proteome</keyword>
<dbReference type="GO" id="GO:0006289">
    <property type="term" value="P:nucleotide-excision repair"/>
    <property type="evidence" value="ECO:0007669"/>
    <property type="project" value="TreeGrafter"/>
</dbReference>